<evidence type="ECO:0000313" key="8">
    <source>
        <dbReference type="Proteomes" id="UP000177369"/>
    </source>
</evidence>
<comment type="function">
    <text evidence="6">Forms membrane-associated dynamic filaments that are essential for cell shape determination. Acts by regulating cell wall synthesis and cell elongation, and thus cell shape. A feedback loop between cell geometry and MreB localization may maintain elongated cell shape by targeting cell wall growth to regions of negative cell wall curvature.</text>
</comment>
<dbReference type="NCBIfam" id="NF010539">
    <property type="entry name" value="PRK13927.1"/>
    <property type="match status" value="1"/>
</dbReference>
<evidence type="ECO:0000256" key="1">
    <source>
        <dbReference type="ARBA" id="ARBA00022490"/>
    </source>
</evidence>
<comment type="subunit">
    <text evidence="6">Forms polymers.</text>
</comment>
<accession>A0A1F5G6I9</accession>
<keyword evidence="1 6" id="KW-0963">Cytoplasm</keyword>
<evidence type="ECO:0000256" key="5">
    <source>
        <dbReference type="ARBA" id="ARBA00023458"/>
    </source>
</evidence>
<dbReference type="Pfam" id="PF06723">
    <property type="entry name" value="MreB_Mbl"/>
    <property type="match status" value="1"/>
</dbReference>
<evidence type="ECO:0000256" key="3">
    <source>
        <dbReference type="ARBA" id="ARBA00022840"/>
    </source>
</evidence>
<feature type="binding site" evidence="6">
    <location>
        <begin position="298"/>
        <end position="301"/>
    </location>
    <ligand>
        <name>ATP</name>
        <dbReference type="ChEBI" id="CHEBI:30616"/>
    </ligand>
</feature>
<sequence length="350" mass="37376">MIPLVDHILGQFSRDLGVDLGTANTLIYVGGKGLVIREPSIVAQHKKSKQVVAIGEDAKKMIGKTPLSIICVKPLKDGVISDYDTTLAMLSYFVKKVHKKPGQQFNLPRPKMVIGVPSQITEVERRAILDVASESGARVAYLVEEPMAAAIGAGIGVDEPVGSMIVDIGGGTSEIAVISLGGVVVGRSLRLAGDEMDRDIINYVRTRYGLALGEKTAEDVKLLLGSAYPMPVEKQVIVRGRDLEKGLPKSIRLTSAQIREALSLTINTIVENIRDTINDAPPELAADIAERGIVICGGGSLIYGLPKLISAEVKMPVSVANEPLSCVVLGCANLLNDNELLERVKIARTN</sequence>
<dbReference type="SUPFAM" id="SSF53067">
    <property type="entry name" value="Actin-like ATPase domain"/>
    <property type="match status" value="2"/>
</dbReference>
<evidence type="ECO:0000256" key="6">
    <source>
        <dbReference type="HAMAP-Rule" id="MF_02207"/>
    </source>
</evidence>
<evidence type="ECO:0000256" key="4">
    <source>
        <dbReference type="ARBA" id="ARBA00022960"/>
    </source>
</evidence>
<feature type="binding site" evidence="6">
    <location>
        <begin position="22"/>
        <end position="24"/>
    </location>
    <ligand>
        <name>ATP</name>
        <dbReference type="ChEBI" id="CHEBI:30616"/>
    </ligand>
</feature>
<dbReference type="InterPro" id="IPR004753">
    <property type="entry name" value="MreB"/>
</dbReference>
<keyword evidence="2 6" id="KW-0547">Nucleotide-binding</keyword>
<dbReference type="Proteomes" id="UP000177369">
    <property type="component" value="Unassembled WGS sequence"/>
</dbReference>
<dbReference type="AlphaFoldDB" id="A0A1F5G6I9"/>
<dbReference type="GO" id="GO:0005737">
    <property type="term" value="C:cytoplasm"/>
    <property type="evidence" value="ECO:0007669"/>
    <property type="project" value="UniProtKB-SubCell"/>
</dbReference>
<name>A0A1F5G6I9_9BACT</name>
<organism evidence="7 8">
    <name type="scientific">Candidatus Curtissbacteria bacterium RIFCSPHIGHO2_02_FULL_40_16b</name>
    <dbReference type="NCBI Taxonomy" id="1797714"/>
    <lineage>
        <taxon>Bacteria</taxon>
        <taxon>Candidatus Curtissiibacteriota</taxon>
    </lineage>
</organism>
<dbReference type="GO" id="GO:0005524">
    <property type="term" value="F:ATP binding"/>
    <property type="evidence" value="ECO:0007669"/>
    <property type="project" value="UniProtKB-KW"/>
</dbReference>
<reference evidence="7 8" key="1">
    <citation type="journal article" date="2016" name="Nat. Commun.">
        <title>Thousands of microbial genomes shed light on interconnected biogeochemical processes in an aquifer system.</title>
        <authorList>
            <person name="Anantharaman K."/>
            <person name="Brown C.T."/>
            <person name="Hug L.A."/>
            <person name="Sharon I."/>
            <person name="Castelle C.J."/>
            <person name="Probst A.J."/>
            <person name="Thomas B.C."/>
            <person name="Singh A."/>
            <person name="Wilkins M.J."/>
            <person name="Karaoz U."/>
            <person name="Brodie E.L."/>
            <person name="Williams K.H."/>
            <person name="Hubbard S.S."/>
            <person name="Banfield J.F."/>
        </authorList>
    </citation>
    <scope>NUCLEOTIDE SEQUENCE [LARGE SCALE GENOMIC DNA]</scope>
</reference>
<protein>
    <recommendedName>
        <fullName evidence="6">Cell shape-determining protein MreB</fullName>
    </recommendedName>
</protein>
<dbReference type="Gene3D" id="3.30.420.40">
    <property type="match status" value="3"/>
</dbReference>
<feature type="binding site" evidence="6">
    <location>
        <begin position="218"/>
        <end position="221"/>
    </location>
    <ligand>
        <name>ATP</name>
        <dbReference type="ChEBI" id="CHEBI:30616"/>
    </ligand>
</feature>
<comment type="similarity">
    <text evidence="5 6">Belongs to the FtsA/MreB family.</text>
</comment>
<comment type="subcellular location">
    <subcellularLocation>
        <location evidence="6">Cytoplasm</location>
    </subcellularLocation>
    <text evidence="6">Membrane-associated.</text>
</comment>
<evidence type="ECO:0000313" key="7">
    <source>
        <dbReference type="EMBL" id="OGD87486.1"/>
    </source>
</evidence>
<gene>
    <name evidence="6" type="primary">mreB</name>
    <name evidence="7" type="ORF">A3D04_04170</name>
</gene>
<dbReference type="CDD" id="cd10225">
    <property type="entry name" value="ASKHA_NBD_MreB-like"/>
    <property type="match status" value="1"/>
</dbReference>
<comment type="caution">
    <text evidence="7">The sequence shown here is derived from an EMBL/GenBank/DDBJ whole genome shotgun (WGS) entry which is preliminary data.</text>
</comment>
<dbReference type="InterPro" id="IPR043129">
    <property type="entry name" value="ATPase_NBD"/>
</dbReference>
<dbReference type="STRING" id="1797714.A3D04_04170"/>
<evidence type="ECO:0000256" key="2">
    <source>
        <dbReference type="ARBA" id="ARBA00022741"/>
    </source>
</evidence>
<dbReference type="GO" id="GO:0000902">
    <property type="term" value="P:cell morphogenesis"/>
    <property type="evidence" value="ECO:0007669"/>
    <property type="project" value="InterPro"/>
</dbReference>
<dbReference type="PANTHER" id="PTHR42749:SF1">
    <property type="entry name" value="CELL SHAPE-DETERMINING PROTEIN MREB"/>
    <property type="match status" value="1"/>
</dbReference>
<keyword evidence="3 6" id="KW-0067">ATP-binding</keyword>
<feature type="binding site" evidence="6">
    <location>
        <begin position="170"/>
        <end position="172"/>
    </location>
    <ligand>
        <name>ATP</name>
        <dbReference type="ChEBI" id="CHEBI:30616"/>
    </ligand>
</feature>
<dbReference type="NCBIfam" id="TIGR00904">
    <property type="entry name" value="mreB"/>
    <property type="match status" value="1"/>
</dbReference>
<dbReference type="InterPro" id="IPR056546">
    <property type="entry name" value="MreB_MamK-like"/>
</dbReference>
<dbReference type="PANTHER" id="PTHR42749">
    <property type="entry name" value="CELL SHAPE-DETERMINING PROTEIN MREB"/>
    <property type="match status" value="1"/>
</dbReference>
<proteinExistence type="inferred from homology"/>
<dbReference type="GO" id="GO:0008360">
    <property type="term" value="P:regulation of cell shape"/>
    <property type="evidence" value="ECO:0007669"/>
    <property type="project" value="UniProtKB-UniRule"/>
</dbReference>
<dbReference type="PRINTS" id="PR01652">
    <property type="entry name" value="SHAPEPROTEIN"/>
</dbReference>
<dbReference type="HAMAP" id="MF_02207">
    <property type="entry name" value="MreB"/>
    <property type="match status" value="1"/>
</dbReference>
<dbReference type="EMBL" id="MFBD01000047">
    <property type="protein sequence ID" value="OGD87486.1"/>
    <property type="molecule type" value="Genomic_DNA"/>
</dbReference>
<keyword evidence="4 6" id="KW-0133">Cell shape</keyword>